<protein>
    <submittedName>
        <fullName evidence="7">Kinase-like protein</fullName>
    </submittedName>
</protein>
<keyword evidence="5" id="KW-0652">Protein synthesis inhibitor</keyword>
<sequence length="112" mass="12674">VANALEYIHSKNVVYRDLKPQNIGFASIEDGQENKSINVKLMDFGLARELPSSVLPYNNNSKNNMLFNMTGTVGTMRYMSPEICLNKPYGLEADIYSWSIVSYGILTQTRPY</sequence>
<name>A0A1E7FZH9_9STRA</name>
<dbReference type="KEGG" id="fcy:FRACYDRAFT_145029"/>
<feature type="non-terminal residue" evidence="7">
    <location>
        <position position="112"/>
    </location>
</feature>
<dbReference type="InterPro" id="IPR050339">
    <property type="entry name" value="CC_SR_Kinase"/>
</dbReference>
<proteinExistence type="predicted"/>
<dbReference type="InterPro" id="IPR011009">
    <property type="entry name" value="Kinase-like_dom_sf"/>
</dbReference>
<dbReference type="OrthoDB" id="248923at2759"/>
<evidence type="ECO:0000313" key="8">
    <source>
        <dbReference type="Proteomes" id="UP000095751"/>
    </source>
</evidence>
<dbReference type="PANTHER" id="PTHR11042">
    <property type="entry name" value="EUKARYOTIC TRANSLATION INITIATION FACTOR 2-ALPHA KINASE EIF2-ALPHA KINASE -RELATED"/>
    <property type="match status" value="1"/>
</dbReference>
<organism evidence="7 8">
    <name type="scientific">Fragilariopsis cylindrus CCMP1102</name>
    <dbReference type="NCBI Taxonomy" id="635003"/>
    <lineage>
        <taxon>Eukaryota</taxon>
        <taxon>Sar</taxon>
        <taxon>Stramenopiles</taxon>
        <taxon>Ochrophyta</taxon>
        <taxon>Bacillariophyta</taxon>
        <taxon>Bacillariophyceae</taxon>
        <taxon>Bacillariophycidae</taxon>
        <taxon>Bacillariales</taxon>
        <taxon>Bacillariaceae</taxon>
        <taxon>Fragilariopsis</taxon>
    </lineage>
</organism>
<keyword evidence="8" id="KW-1185">Reference proteome</keyword>
<evidence type="ECO:0000259" key="6">
    <source>
        <dbReference type="PROSITE" id="PS50011"/>
    </source>
</evidence>
<keyword evidence="3 7" id="KW-0418">Kinase</keyword>
<evidence type="ECO:0000256" key="3">
    <source>
        <dbReference type="ARBA" id="ARBA00022777"/>
    </source>
</evidence>
<evidence type="ECO:0000313" key="7">
    <source>
        <dbReference type="EMBL" id="OEU23556.1"/>
    </source>
</evidence>
<feature type="non-terminal residue" evidence="7">
    <location>
        <position position="1"/>
    </location>
</feature>
<dbReference type="InParanoid" id="A0A1E7FZH9"/>
<gene>
    <name evidence="7" type="ORF">FRACYDRAFT_145029</name>
</gene>
<dbReference type="InterPro" id="IPR000719">
    <property type="entry name" value="Prot_kinase_dom"/>
</dbReference>
<keyword evidence="1" id="KW-0808">Transferase</keyword>
<dbReference type="GO" id="GO:0017148">
    <property type="term" value="P:negative regulation of translation"/>
    <property type="evidence" value="ECO:0007669"/>
    <property type="project" value="UniProtKB-KW"/>
</dbReference>
<keyword evidence="2" id="KW-0547">Nucleotide-binding</keyword>
<dbReference type="Pfam" id="PF00069">
    <property type="entry name" value="Pkinase"/>
    <property type="match status" value="1"/>
</dbReference>
<accession>A0A1E7FZH9</accession>
<dbReference type="AlphaFoldDB" id="A0A1E7FZH9"/>
<dbReference type="GO" id="GO:0005524">
    <property type="term" value="F:ATP binding"/>
    <property type="evidence" value="ECO:0007669"/>
    <property type="project" value="UniProtKB-KW"/>
</dbReference>
<dbReference type="Gene3D" id="1.10.510.10">
    <property type="entry name" value="Transferase(Phosphotransferase) domain 1"/>
    <property type="match status" value="1"/>
</dbReference>
<dbReference type="PROSITE" id="PS50011">
    <property type="entry name" value="PROTEIN_KINASE_DOM"/>
    <property type="match status" value="1"/>
</dbReference>
<evidence type="ECO:0000256" key="2">
    <source>
        <dbReference type="ARBA" id="ARBA00022741"/>
    </source>
</evidence>
<dbReference type="Proteomes" id="UP000095751">
    <property type="component" value="Unassembled WGS sequence"/>
</dbReference>
<keyword evidence="4" id="KW-0067">ATP-binding</keyword>
<evidence type="ECO:0000256" key="5">
    <source>
        <dbReference type="ARBA" id="ARBA00023193"/>
    </source>
</evidence>
<dbReference type="EMBL" id="KV784353">
    <property type="protein sequence ID" value="OEU23556.1"/>
    <property type="molecule type" value="Genomic_DNA"/>
</dbReference>
<reference evidence="7 8" key="1">
    <citation type="submission" date="2016-09" db="EMBL/GenBank/DDBJ databases">
        <title>Extensive genetic diversity and differential bi-allelic expression allows diatom success in the polar Southern Ocean.</title>
        <authorList>
            <consortium name="DOE Joint Genome Institute"/>
            <person name="Mock T."/>
            <person name="Otillar R.P."/>
            <person name="Strauss J."/>
            <person name="Dupont C."/>
            <person name="Frickenhaus S."/>
            <person name="Maumus F."/>
            <person name="Mcmullan M."/>
            <person name="Sanges R."/>
            <person name="Schmutz J."/>
            <person name="Toseland A."/>
            <person name="Valas R."/>
            <person name="Veluchamy A."/>
            <person name="Ward B.J."/>
            <person name="Allen A."/>
            <person name="Barry K."/>
            <person name="Falciatore A."/>
            <person name="Ferrante M."/>
            <person name="Fortunato A.E."/>
            <person name="Gloeckner G."/>
            <person name="Gruber A."/>
            <person name="Hipkin R."/>
            <person name="Janech M."/>
            <person name="Kroth P."/>
            <person name="Leese F."/>
            <person name="Lindquist E."/>
            <person name="Lyon B.R."/>
            <person name="Martin J."/>
            <person name="Mayer C."/>
            <person name="Parker M."/>
            <person name="Quesneville H."/>
            <person name="Raymond J."/>
            <person name="Uhlig C."/>
            <person name="Valentin K.U."/>
            <person name="Worden A.Z."/>
            <person name="Armbrust E.V."/>
            <person name="Bowler C."/>
            <person name="Green B."/>
            <person name="Moulton V."/>
            <person name="Van Oosterhout C."/>
            <person name="Grigoriev I."/>
        </authorList>
    </citation>
    <scope>NUCLEOTIDE SEQUENCE [LARGE SCALE GENOMIC DNA]</scope>
    <source>
        <strain evidence="7 8">CCMP1102</strain>
    </source>
</reference>
<dbReference type="SUPFAM" id="SSF56112">
    <property type="entry name" value="Protein kinase-like (PK-like)"/>
    <property type="match status" value="1"/>
</dbReference>
<dbReference type="GO" id="GO:0005634">
    <property type="term" value="C:nucleus"/>
    <property type="evidence" value="ECO:0007669"/>
    <property type="project" value="TreeGrafter"/>
</dbReference>
<evidence type="ECO:0000256" key="1">
    <source>
        <dbReference type="ARBA" id="ARBA00022679"/>
    </source>
</evidence>
<feature type="domain" description="Protein kinase" evidence="6">
    <location>
        <begin position="1"/>
        <end position="112"/>
    </location>
</feature>
<evidence type="ECO:0000256" key="4">
    <source>
        <dbReference type="ARBA" id="ARBA00022840"/>
    </source>
</evidence>
<dbReference type="GO" id="GO:0004672">
    <property type="term" value="F:protein kinase activity"/>
    <property type="evidence" value="ECO:0007669"/>
    <property type="project" value="InterPro"/>
</dbReference>
<dbReference type="GO" id="GO:0005737">
    <property type="term" value="C:cytoplasm"/>
    <property type="evidence" value="ECO:0007669"/>
    <property type="project" value="TreeGrafter"/>
</dbReference>